<dbReference type="RefSeq" id="XP_013877237.1">
    <property type="nucleotide sequence ID" value="XM_014021783.1"/>
</dbReference>
<evidence type="ECO:0000256" key="1">
    <source>
        <dbReference type="PROSITE-ProRule" id="PRU00042"/>
    </source>
</evidence>
<dbReference type="Gene3D" id="3.30.160.60">
    <property type="entry name" value="Classic Zinc Finger"/>
    <property type="match status" value="2"/>
</dbReference>
<dbReference type="SMART" id="SM00355">
    <property type="entry name" value="ZnF_C2H2"/>
    <property type="match status" value="6"/>
</dbReference>
<dbReference type="GO" id="GO:0008270">
    <property type="term" value="F:zinc ion binding"/>
    <property type="evidence" value="ECO:0007669"/>
    <property type="project" value="UniProtKB-KW"/>
</dbReference>
<dbReference type="PANTHER" id="PTHR37354">
    <property type="entry name" value="CHROMOSOME ALIGNMENT-MAINTAINING PHOSPHOPROTEIN 1"/>
    <property type="match status" value="1"/>
</dbReference>
<sequence length="421" mass="47438">MSVSVHPRGESSGGMSAHLQCSHCGHLSRSHAQHLTHLAASHPTCLDGVAMGRLGTVLMYQSSGRLYHCSICFYTSRDFSKLYKHIVTKHCMDKKEEAGAEGREEGSEKGDEEEEVKNTPDKSNEEAVIEEVKDAPDKSSDCEEAVIEEVKDAPDKKSSDAEADDESLNDAPKRKRSRDEEEEEVKQSEETESVKPKVDEKQNVLTFDGVTYCCLICGWRTKQKAVSVSHLVRKHDLHKMYAAQVIRRDVTSMSQGPGGRVEEEGPGLSKELLKEEIEATAKVVSYVSSRFVCLICGWKTKIKGFALSHVVRRHDVKCPYVCKECNRRFFLPSQLQHHIRATHRPGCYACPFCWFRSKYLGGFTRHCRRCSAREEEGGEGAGGGEEEDDNEDEEESEEKTAWKPENSERSIKEEQEDEIDD</sequence>
<feature type="compositionally biased region" description="Basic and acidic residues" evidence="2">
    <location>
        <begin position="148"/>
        <end position="160"/>
    </location>
</feature>
<evidence type="ECO:0000313" key="4">
    <source>
        <dbReference type="Proteomes" id="UP000192220"/>
    </source>
</evidence>
<dbReference type="PANTHER" id="PTHR37354:SF1">
    <property type="entry name" value="CHROMOSOME ALIGNMENT-MAINTAINING PHOSPHOPROTEIN 1"/>
    <property type="match status" value="1"/>
</dbReference>
<dbReference type="PROSITE" id="PS00028">
    <property type="entry name" value="ZINC_FINGER_C2H2_1"/>
    <property type="match status" value="1"/>
</dbReference>
<dbReference type="OrthoDB" id="8016097at2759"/>
<dbReference type="Proteomes" id="UP000192220">
    <property type="component" value="Unplaced"/>
</dbReference>
<feature type="compositionally biased region" description="Acidic residues" evidence="2">
    <location>
        <begin position="384"/>
        <end position="397"/>
    </location>
</feature>
<feature type="compositionally biased region" description="Basic and acidic residues" evidence="2">
    <location>
        <begin position="116"/>
        <end position="141"/>
    </location>
</feature>
<keyword evidence="1" id="KW-0479">Metal-binding</keyword>
<dbReference type="KEGG" id="alim:106527027"/>
<organism evidence="4 5">
    <name type="scientific">Austrofundulus limnaeus</name>
    <name type="common">Annual killifish</name>
    <dbReference type="NCBI Taxonomy" id="52670"/>
    <lineage>
        <taxon>Eukaryota</taxon>
        <taxon>Metazoa</taxon>
        <taxon>Chordata</taxon>
        <taxon>Craniata</taxon>
        <taxon>Vertebrata</taxon>
        <taxon>Euteleostomi</taxon>
        <taxon>Actinopterygii</taxon>
        <taxon>Neopterygii</taxon>
        <taxon>Teleostei</taxon>
        <taxon>Neoteleostei</taxon>
        <taxon>Acanthomorphata</taxon>
        <taxon>Ovalentaria</taxon>
        <taxon>Atherinomorphae</taxon>
        <taxon>Cyprinodontiformes</taxon>
        <taxon>Rivulidae</taxon>
        <taxon>Austrofundulus</taxon>
    </lineage>
</organism>
<keyword evidence="1" id="KW-0863">Zinc-finger</keyword>
<evidence type="ECO:0000313" key="5">
    <source>
        <dbReference type="RefSeq" id="XP_013877237.1"/>
    </source>
</evidence>
<keyword evidence="4" id="KW-1185">Reference proteome</keyword>
<feature type="compositionally biased region" description="Basic and acidic residues" evidence="2">
    <location>
        <begin position="98"/>
        <end position="109"/>
    </location>
</feature>
<reference evidence="5" key="1">
    <citation type="submission" date="2025-08" db="UniProtKB">
        <authorList>
            <consortium name="RefSeq"/>
        </authorList>
    </citation>
    <scope>IDENTIFICATION</scope>
</reference>
<keyword evidence="1" id="KW-0862">Zinc</keyword>
<protein>
    <submittedName>
        <fullName evidence="5">Chromosome alignment-maintaining phosphoprotein 1</fullName>
    </submittedName>
</protein>
<name>A0A2I4CB79_AUSLI</name>
<dbReference type="InterPro" id="IPR039330">
    <property type="entry name" value="CAMP"/>
</dbReference>
<dbReference type="GeneID" id="106527027"/>
<feature type="compositionally biased region" description="Basic and acidic residues" evidence="2">
    <location>
        <begin position="185"/>
        <end position="197"/>
    </location>
</feature>
<feature type="domain" description="C2H2-type" evidence="3">
    <location>
        <begin position="320"/>
        <end position="343"/>
    </location>
</feature>
<feature type="region of interest" description="Disordered" evidence="2">
    <location>
        <begin position="374"/>
        <end position="421"/>
    </location>
</feature>
<dbReference type="InterPro" id="IPR013087">
    <property type="entry name" value="Znf_C2H2_type"/>
</dbReference>
<dbReference type="InterPro" id="IPR036236">
    <property type="entry name" value="Znf_C2H2_sf"/>
</dbReference>
<evidence type="ECO:0000259" key="3">
    <source>
        <dbReference type="PROSITE" id="PS50157"/>
    </source>
</evidence>
<gene>
    <name evidence="5" type="primary">LOC106527027</name>
</gene>
<feature type="compositionally biased region" description="Basic and acidic residues" evidence="2">
    <location>
        <begin position="398"/>
        <end position="413"/>
    </location>
</feature>
<evidence type="ECO:0000256" key="2">
    <source>
        <dbReference type="SAM" id="MobiDB-lite"/>
    </source>
</evidence>
<feature type="region of interest" description="Disordered" evidence="2">
    <location>
        <begin position="98"/>
        <end position="197"/>
    </location>
</feature>
<accession>A0A2I4CB79</accession>
<dbReference type="AlphaFoldDB" id="A0A2I4CB79"/>
<proteinExistence type="predicted"/>
<dbReference type="SUPFAM" id="SSF57667">
    <property type="entry name" value="beta-beta-alpha zinc fingers"/>
    <property type="match status" value="1"/>
</dbReference>
<dbReference type="InParanoid" id="A0A2I4CB79"/>
<dbReference type="GO" id="GO:0051315">
    <property type="term" value="P:attachment of mitotic spindle microtubules to kinetochore"/>
    <property type="evidence" value="ECO:0007669"/>
    <property type="project" value="InterPro"/>
</dbReference>
<dbReference type="PROSITE" id="PS50157">
    <property type="entry name" value="ZINC_FINGER_C2H2_2"/>
    <property type="match status" value="1"/>
</dbReference>